<gene>
    <name evidence="1" type="ORF">G7066_02880</name>
</gene>
<name>A0ABX6JUA9_9MICO</name>
<organism evidence="1 2">
    <name type="scientific">Leucobacter coleopterorum</name>
    <dbReference type="NCBI Taxonomy" id="2714933"/>
    <lineage>
        <taxon>Bacteria</taxon>
        <taxon>Bacillati</taxon>
        <taxon>Actinomycetota</taxon>
        <taxon>Actinomycetes</taxon>
        <taxon>Micrococcales</taxon>
        <taxon>Microbacteriaceae</taxon>
        <taxon>Leucobacter</taxon>
    </lineage>
</organism>
<dbReference type="EMBL" id="CP049933">
    <property type="protein sequence ID" value="QIM17892.1"/>
    <property type="molecule type" value="Genomic_DNA"/>
</dbReference>
<keyword evidence="2" id="KW-1185">Reference proteome</keyword>
<accession>A0ABX6JUA9</accession>
<sequence>MNADLEKYGSRIGPCGGNFWMRPGDRIGGSAGAVPRTAVNSVRNSGTCTLTQSGPGEPVNVRISGADFSLRTYPTEAISPDEQALPGHAAYAISHGLTVYTPLAAIRDFGVTSGGVTTLTTRNEYNDLEIQGFEQSDVQRTADQPTWNDYRDSGPNVALQVGFNKFFAGVPGESGNMTSGEFSPGGSNWSEGPPGGALMRSGEITAAPEQNVASMLALTGSNVAVPMDVSFLVCDAWDSSKLHLRAADVPGSKASSFQGVPSAGRPVWISGYDNVLGTNGQTRLAKIPEETPDLTVQYSALAGGIGAASECGDAQGPWYEDPEDVPGNDPALAAKGCTRRCLGLELTLCSLSLPA</sequence>
<protein>
    <submittedName>
        <fullName evidence="1">Uncharacterized protein</fullName>
    </submittedName>
</protein>
<dbReference type="Proteomes" id="UP000503441">
    <property type="component" value="Chromosome"/>
</dbReference>
<evidence type="ECO:0000313" key="2">
    <source>
        <dbReference type="Proteomes" id="UP000503441"/>
    </source>
</evidence>
<dbReference type="RefSeq" id="WP_166328880.1">
    <property type="nucleotide sequence ID" value="NZ_CP049933.1"/>
</dbReference>
<evidence type="ECO:0000313" key="1">
    <source>
        <dbReference type="EMBL" id="QIM17892.1"/>
    </source>
</evidence>
<proteinExistence type="predicted"/>
<reference evidence="1 2" key="1">
    <citation type="submission" date="2020-03" db="EMBL/GenBank/DDBJ databases">
        <title>Leucobacter sp. nov., isolated from beetles.</title>
        <authorList>
            <person name="Hyun D.-W."/>
            <person name="Bae J.-W."/>
        </authorList>
    </citation>
    <scope>NUCLEOTIDE SEQUENCE [LARGE SCALE GENOMIC DNA]</scope>
    <source>
        <strain evidence="1 2">HDW9A</strain>
    </source>
</reference>